<evidence type="ECO:0000313" key="2">
    <source>
        <dbReference type="Proteomes" id="UP000292402"/>
    </source>
</evidence>
<dbReference type="AlphaFoldDB" id="A0A4Q4MAD4"/>
<dbReference type="Proteomes" id="UP000292402">
    <property type="component" value="Unassembled WGS sequence"/>
</dbReference>
<dbReference type="PANTHER" id="PTHR33112:SF16">
    <property type="entry name" value="HETEROKARYON INCOMPATIBILITY DOMAIN-CONTAINING PROTEIN"/>
    <property type="match status" value="1"/>
</dbReference>
<evidence type="ECO:0000313" key="1">
    <source>
        <dbReference type="EMBL" id="RYN45434.1"/>
    </source>
</evidence>
<proteinExistence type="predicted"/>
<evidence type="ECO:0008006" key="3">
    <source>
        <dbReference type="Google" id="ProtNLM"/>
    </source>
</evidence>
<gene>
    <name evidence="1" type="ORF">AA0114_g9084</name>
</gene>
<dbReference type="EMBL" id="PDXA01000034">
    <property type="protein sequence ID" value="RYN45434.1"/>
    <property type="molecule type" value="Genomic_DNA"/>
</dbReference>
<name>A0A4Q4MAD4_9PLEO</name>
<sequence length="388" mass="43780">MADVYSNAYLTIAASRAEHCGEGFLGLRAVSFLLCIDIEDDNGSFELYFQPPSTLTNEHSQPLDRRAWAVQEALLSHRVLRFDFERMTWGCDEFYGTEDGHTKPAGRIGARQIEEITESLWQHTYHEFASDHWAQFVESYSACQVTYETDTFPAISGVVRKIQQATGDIYYAGLWKEHFLGGLLWSPKTDLRPYNNNSVVEPSGKPKRRQQWVAPSWSWASTKGVIEYQPIDYYTYCARLEECRVTYSGLDPFGALTTGFARLTGPVTSITAVGSDTMIQLRNGTLAEAIIKFDFAEFDFVKNGSCGALMITPHQGICIEKVGQSTARFSAKLDQLLRRPAERLFKKAMPSVALETYLRIGILDLKPVNRSMNFTARDHVKPCSIILM</sequence>
<reference evidence="2" key="1">
    <citation type="journal article" date="2019" name="bioRxiv">
        <title>Genomics, evolutionary history and diagnostics of the Alternaria alternata species group including apple and Asian pear pathotypes.</title>
        <authorList>
            <person name="Armitage A.D."/>
            <person name="Cockerton H.M."/>
            <person name="Sreenivasaprasad S."/>
            <person name="Woodhall J.W."/>
            <person name="Lane C.R."/>
            <person name="Harrison R.J."/>
            <person name="Clarkson J.P."/>
        </authorList>
    </citation>
    <scope>NUCLEOTIDE SEQUENCE [LARGE SCALE GENOMIC DNA]</scope>
    <source>
        <strain evidence="2">FERA 1082</strain>
    </source>
</reference>
<comment type="caution">
    <text evidence="1">The sequence shown here is derived from an EMBL/GenBank/DDBJ whole genome shotgun (WGS) entry which is preliminary data.</text>
</comment>
<organism evidence="1 2">
    <name type="scientific">Alternaria tenuissima</name>
    <dbReference type="NCBI Taxonomy" id="119927"/>
    <lineage>
        <taxon>Eukaryota</taxon>
        <taxon>Fungi</taxon>
        <taxon>Dikarya</taxon>
        <taxon>Ascomycota</taxon>
        <taxon>Pezizomycotina</taxon>
        <taxon>Dothideomycetes</taxon>
        <taxon>Pleosporomycetidae</taxon>
        <taxon>Pleosporales</taxon>
        <taxon>Pleosporineae</taxon>
        <taxon>Pleosporaceae</taxon>
        <taxon>Alternaria</taxon>
        <taxon>Alternaria sect. Alternaria</taxon>
        <taxon>Alternaria alternata complex</taxon>
    </lineage>
</organism>
<accession>A0A4Q4MAD4</accession>
<protein>
    <recommendedName>
        <fullName evidence="3">Heterokaryon incompatibility domain-containing protein</fullName>
    </recommendedName>
</protein>
<dbReference type="PANTHER" id="PTHR33112">
    <property type="entry name" value="DOMAIN PROTEIN, PUTATIVE-RELATED"/>
    <property type="match status" value="1"/>
</dbReference>